<dbReference type="Proteomes" id="UP000177777">
    <property type="component" value="Unassembled WGS sequence"/>
</dbReference>
<sequence>MTFPEDVLARVGIFILGTCGFLVARHIYNRKKNAQPLICPIKFDCNAVVHSDYSKFFGVPLEVFGMIYYALVALGYFSLIFIPEAIPGALVNILILASSLAFLFSLYLIYVQIFILKKGCSWCFISALICFFIFFLTFTTV</sequence>
<keyword evidence="6" id="KW-0560">Oxidoreductase</keyword>
<dbReference type="AlphaFoldDB" id="A0A1F6W5V3"/>
<evidence type="ECO:0000256" key="6">
    <source>
        <dbReference type="ARBA" id="ARBA00023002"/>
    </source>
</evidence>
<protein>
    <recommendedName>
        <fullName evidence="11">Vitamin K epoxide reductase domain-containing protein</fullName>
    </recommendedName>
</protein>
<feature type="transmembrane region" description="Helical" evidence="10">
    <location>
        <begin position="89"/>
        <end position="110"/>
    </location>
</feature>
<dbReference type="PANTHER" id="PTHR34573:SF1">
    <property type="entry name" value="VITAMIN K EPOXIDE REDUCTASE DOMAIN-CONTAINING PROTEIN"/>
    <property type="match status" value="1"/>
</dbReference>
<feature type="transmembrane region" description="Helical" evidence="10">
    <location>
        <begin position="63"/>
        <end position="83"/>
    </location>
</feature>
<dbReference type="InterPro" id="IPR044698">
    <property type="entry name" value="VKOR/LTO1"/>
</dbReference>
<dbReference type="PANTHER" id="PTHR34573">
    <property type="entry name" value="VKC DOMAIN-CONTAINING PROTEIN"/>
    <property type="match status" value="1"/>
</dbReference>
<keyword evidence="8" id="KW-1015">Disulfide bond</keyword>
<dbReference type="InterPro" id="IPR038354">
    <property type="entry name" value="VKOR_sf"/>
</dbReference>
<dbReference type="InterPro" id="IPR012932">
    <property type="entry name" value="VKOR"/>
</dbReference>
<organism evidence="12 13">
    <name type="scientific">Candidatus Nomurabacteria bacterium RIFCSPHIGHO2_02_FULL_41_18</name>
    <dbReference type="NCBI Taxonomy" id="1801754"/>
    <lineage>
        <taxon>Bacteria</taxon>
        <taxon>Candidatus Nomuraibacteriota</taxon>
    </lineage>
</organism>
<reference evidence="12 13" key="1">
    <citation type="journal article" date="2016" name="Nat. Commun.">
        <title>Thousands of microbial genomes shed light on interconnected biogeochemical processes in an aquifer system.</title>
        <authorList>
            <person name="Anantharaman K."/>
            <person name="Brown C.T."/>
            <person name="Hug L.A."/>
            <person name="Sharon I."/>
            <person name="Castelle C.J."/>
            <person name="Probst A.J."/>
            <person name="Thomas B.C."/>
            <person name="Singh A."/>
            <person name="Wilkins M.J."/>
            <person name="Karaoz U."/>
            <person name="Brodie E.L."/>
            <person name="Williams K.H."/>
            <person name="Hubbard S.S."/>
            <person name="Banfield J.F."/>
        </authorList>
    </citation>
    <scope>NUCLEOTIDE SEQUENCE [LARGE SCALE GENOMIC DNA]</scope>
</reference>
<evidence type="ECO:0000313" key="13">
    <source>
        <dbReference type="Proteomes" id="UP000177777"/>
    </source>
</evidence>
<dbReference type="GO" id="GO:0016491">
    <property type="term" value="F:oxidoreductase activity"/>
    <property type="evidence" value="ECO:0007669"/>
    <property type="project" value="UniProtKB-KW"/>
</dbReference>
<feature type="domain" description="Vitamin K epoxide reductase" evidence="11">
    <location>
        <begin position="6"/>
        <end position="141"/>
    </location>
</feature>
<name>A0A1F6W5V3_9BACT</name>
<proteinExistence type="inferred from homology"/>
<dbReference type="GO" id="GO:0016020">
    <property type="term" value="C:membrane"/>
    <property type="evidence" value="ECO:0007669"/>
    <property type="project" value="UniProtKB-SubCell"/>
</dbReference>
<dbReference type="CDD" id="cd12916">
    <property type="entry name" value="VKOR_1"/>
    <property type="match status" value="1"/>
</dbReference>
<keyword evidence="5 10" id="KW-1133">Transmembrane helix</keyword>
<dbReference type="EMBL" id="MFUE01000015">
    <property type="protein sequence ID" value="OGI77289.1"/>
    <property type="molecule type" value="Genomic_DNA"/>
</dbReference>
<keyword evidence="7 10" id="KW-0472">Membrane</keyword>
<evidence type="ECO:0000256" key="7">
    <source>
        <dbReference type="ARBA" id="ARBA00023136"/>
    </source>
</evidence>
<evidence type="ECO:0000259" key="11">
    <source>
        <dbReference type="SMART" id="SM00756"/>
    </source>
</evidence>
<keyword evidence="9" id="KW-0676">Redox-active center</keyword>
<dbReference type="SMART" id="SM00756">
    <property type="entry name" value="VKc"/>
    <property type="match status" value="1"/>
</dbReference>
<dbReference type="STRING" id="1801754.A3D42_01905"/>
<evidence type="ECO:0000256" key="3">
    <source>
        <dbReference type="ARBA" id="ARBA00022692"/>
    </source>
</evidence>
<evidence type="ECO:0000256" key="4">
    <source>
        <dbReference type="ARBA" id="ARBA00022719"/>
    </source>
</evidence>
<comment type="caution">
    <text evidence="12">The sequence shown here is derived from an EMBL/GenBank/DDBJ whole genome shotgun (WGS) entry which is preliminary data.</text>
</comment>
<dbReference type="Pfam" id="PF07884">
    <property type="entry name" value="VKOR"/>
    <property type="match status" value="1"/>
</dbReference>
<feature type="transmembrane region" description="Helical" evidence="10">
    <location>
        <begin position="7"/>
        <end position="28"/>
    </location>
</feature>
<gene>
    <name evidence="12" type="ORF">A3D42_01905</name>
</gene>
<dbReference type="GO" id="GO:0048038">
    <property type="term" value="F:quinone binding"/>
    <property type="evidence" value="ECO:0007669"/>
    <property type="project" value="UniProtKB-KW"/>
</dbReference>
<evidence type="ECO:0000256" key="5">
    <source>
        <dbReference type="ARBA" id="ARBA00022989"/>
    </source>
</evidence>
<keyword evidence="3 10" id="KW-0812">Transmembrane</keyword>
<evidence type="ECO:0000256" key="2">
    <source>
        <dbReference type="ARBA" id="ARBA00006214"/>
    </source>
</evidence>
<comment type="subcellular location">
    <subcellularLocation>
        <location evidence="1">Membrane</location>
        <topology evidence="1">Multi-pass membrane protein</topology>
    </subcellularLocation>
</comment>
<keyword evidence="4" id="KW-0874">Quinone</keyword>
<dbReference type="Gene3D" id="1.20.1440.130">
    <property type="entry name" value="VKOR domain"/>
    <property type="match status" value="1"/>
</dbReference>
<accession>A0A1F6W5V3</accession>
<evidence type="ECO:0000313" key="12">
    <source>
        <dbReference type="EMBL" id="OGI77289.1"/>
    </source>
</evidence>
<evidence type="ECO:0000256" key="9">
    <source>
        <dbReference type="ARBA" id="ARBA00023284"/>
    </source>
</evidence>
<evidence type="ECO:0000256" key="8">
    <source>
        <dbReference type="ARBA" id="ARBA00023157"/>
    </source>
</evidence>
<comment type="similarity">
    <text evidence="2">Belongs to the VKOR family.</text>
</comment>
<feature type="transmembrane region" description="Helical" evidence="10">
    <location>
        <begin position="122"/>
        <end position="140"/>
    </location>
</feature>
<evidence type="ECO:0000256" key="10">
    <source>
        <dbReference type="SAM" id="Phobius"/>
    </source>
</evidence>
<evidence type="ECO:0000256" key="1">
    <source>
        <dbReference type="ARBA" id="ARBA00004141"/>
    </source>
</evidence>